<protein>
    <recommendedName>
        <fullName evidence="3">Peptidase C58 YopT-type domain-containing protein</fullName>
    </recommendedName>
</protein>
<accession>A0A848EA56</accession>
<keyword evidence="2" id="KW-1185">Reference proteome</keyword>
<evidence type="ECO:0000313" key="2">
    <source>
        <dbReference type="Proteomes" id="UP000548582"/>
    </source>
</evidence>
<name>A0A848EA56_9PROT</name>
<dbReference type="EMBL" id="JABBKX010000002">
    <property type="protein sequence ID" value="NMJ40956.1"/>
    <property type="molecule type" value="Genomic_DNA"/>
</dbReference>
<evidence type="ECO:0000313" key="1">
    <source>
        <dbReference type="EMBL" id="NMJ40956.1"/>
    </source>
</evidence>
<dbReference type="RefSeq" id="WP_170053208.1">
    <property type="nucleotide sequence ID" value="NZ_JABBKX010000002.1"/>
</dbReference>
<dbReference type="AlphaFoldDB" id="A0A848EA56"/>
<reference evidence="1 2" key="1">
    <citation type="submission" date="2020-03" db="EMBL/GenBank/DDBJ databases">
        <authorList>
            <person name="Sun Q."/>
        </authorList>
    </citation>
    <scope>NUCLEOTIDE SEQUENCE [LARGE SCALE GENOMIC DNA]</scope>
    <source>
        <strain evidence="1 2">JC162</strain>
    </source>
</reference>
<dbReference type="Proteomes" id="UP000548582">
    <property type="component" value="Unassembled WGS sequence"/>
</dbReference>
<sequence length="207" mass="22900">MPMTPIAKAAKDLGYLVYGYSQGDPEYNYKDIGPWGDVRNGYCAALGFLWIKARLAGGDLAYDKGTMMAEKADWRVTRLHNLTKQLGYGPVMTELGLKGHGAVAIGSNAEAATVFAHIRDADYGCYRLSYKRDGGGHLVVIQKDARVHGSGPFASLVPSYRYFDANHGHFRFQSGGAFLSWYRDFMTASGYAARYTKPMIVEFVTRI</sequence>
<gene>
    <name evidence="1" type="ORF">GWK16_06875</name>
</gene>
<comment type="caution">
    <text evidence="1">The sequence shown here is derived from an EMBL/GenBank/DDBJ whole genome shotgun (WGS) entry which is preliminary data.</text>
</comment>
<evidence type="ECO:0008006" key="3">
    <source>
        <dbReference type="Google" id="ProtNLM"/>
    </source>
</evidence>
<organism evidence="1 2">
    <name type="scientific">Neoroseomonas marina</name>
    <dbReference type="NCBI Taxonomy" id="1232220"/>
    <lineage>
        <taxon>Bacteria</taxon>
        <taxon>Pseudomonadati</taxon>
        <taxon>Pseudomonadota</taxon>
        <taxon>Alphaproteobacteria</taxon>
        <taxon>Acetobacterales</taxon>
        <taxon>Acetobacteraceae</taxon>
        <taxon>Neoroseomonas</taxon>
    </lineage>
</organism>
<proteinExistence type="predicted"/>